<dbReference type="PANTHER" id="PTHR43364:SF4">
    <property type="entry name" value="NAD(P)-LINKED OXIDOREDUCTASE SUPERFAMILY PROTEIN"/>
    <property type="match status" value="1"/>
</dbReference>
<dbReference type="GO" id="GO:0016491">
    <property type="term" value="F:oxidoreductase activity"/>
    <property type="evidence" value="ECO:0007669"/>
    <property type="project" value="UniProtKB-KW"/>
</dbReference>
<dbReference type="CDD" id="cd19075">
    <property type="entry name" value="AKR_AKR7A1-5"/>
    <property type="match status" value="1"/>
</dbReference>
<evidence type="ECO:0000256" key="1">
    <source>
        <dbReference type="ARBA" id="ARBA00023002"/>
    </source>
</evidence>
<evidence type="ECO:0000259" key="2">
    <source>
        <dbReference type="Pfam" id="PF00248"/>
    </source>
</evidence>
<comment type="caution">
    <text evidence="3">The sequence shown here is derived from an EMBL/GenBank/DDBJ whole genome shotgun (WGS) entry which is preliminary data.</text>
</comment>
<sequence>MSVKAVFGGASLNPHGAFKDPEVVKEALEILQREGVTTLDTARLYPGSEETIGKAPGHDKFIIDTKVKGGFQPGSISKDKVLADAQDSLQLVNVDQLDILYIHAPDKTVPIEETLEAFNELYKKGVFKRFGLSNFSAEQVQEAYDVAKSKGYPLPAVYQGNYSPVARKLEDLLFPTLRKLGIAFYAYSPLAGGLLTKTKEDIAAGVGRFNENAVGGLYNRLYNKPEYLEALSEWNDIADAEGVSKAELAYRWVKHHSALKGDKGDGVIFGASNIKQLEQTAQTLKKGPLSEEAAKKIHQVWLKVEKVAPIDNFQ</sequence>
<feature type="domain" description="NADP-dependent oxidoreductase" evidence="2">
    <location>
        <begin position="6"/>
        <end position="301"/>
    </location>
</feature>
<dbReference type="InterPro" id="IPR036812">
    <property type="entry name" value="NAD(P)_OxRdtase_dom_sf"/>
</dbReference>
<dbReference type="SUPFAM" id="SSF51430">
    <property type="entry name" value="NAD(P)-linked oxidoreductase"/>
    <property type="match status" value="1"/>
</dbReference>
<dbReference type="Gene3D" id="3.20.20.100">
    <property type="entry name" value="NADP-dependent oxidoreductase domain"/>
    <property type="match status" value="1"/>
</dbReference>
<evidence type="ECO:0000313" key="3">
    <source>
        <dbReference type="EMBL" id="ORY19302.1"/>
    </source>
</evidence>
<reference evidence="3 4" key="1">
    <citation type="submission" date="2016-07" db="EMBL/GenBank/DDBJ databases">
        <title>Pervasive Adenine N6-methylation of Active Genes in Fungi.</title>
        <authorList>
            <consortium name="DOE Joint Genome Institute"/>
            <person name="Mondo S.J."/>
            <person name="Dannebaum R.O."/>
            <person name="Kuo R.C."/>
            <person name="Labutti K."/>
            <person name="Haridas S."/>
            <person name="Kuo A."/>
            <person name="Salamov A."/>
            <person name="Ahrendt S.R."/>
            <person name="Lipzen A."/>
            <person name="Sullivan W."/>
            <person name="Andreopoulos W.B."/>
            <person name="Clum A."/>
            <person name="Lindquist E."/>
            <person name="Daum C."/>
            <person name="Ramamoorthy G.K."/>
            <person name="Gryganskyi A."/>
            <person name="Culley D."/>
            <person name="Magnuson J.K."/>
            <person name="James T.Y."/>
            <person name="O'Malley M.A."/>
            <person name="Stajich J.E."/>
            <person name="Spatafora J.W."/>
            <person name="Visel A."/>
            <person name="Grigoriev I.V."/>
        </authorList>
    </citation>
    <scope>NUCLEOTIDE SEQUENCE [LARGE SCALE GENOMIC DNA]</scope>
    <source>
        <strain evidence="3 4">CBS 115471</strain>
    </source>
</reference>
<dbReference type="PANTHER" id="PTHR43364">
    <property type="entry name" value="NADH-SPECIFIC METHYLGLYOXAL REDUCTASE-RELATED"/>
    <property type="match status" value="1"/>
</dbReference>
<evidence type="ECO:0000313" key="4">
    <source>
        <dbReference type="Proteomes" id="UP000193144"/>
    </source>
</evidence>
<dbReference type="InterPro" id="IPR023210">
    <property type="entry name" value="NADP_OxRdtase_dom"/>
</dbReference>
<dbReference type="STRING" id="1231657.A0A1Y2A9Y8"/>
<dbReference type="Pfam" id="PF00248">
    <property type="entry name" value="Aldo_ket_red"/>
    <property type="match status" value="1"/>
</dbReference>
<proteinExistence type="predicted"/>
<name>A0A1Y2A9Y8_9PLEO</name>
<dbReference type="OrthoDB" id="48988at2759"/>
<keyword evidence="4" id="KW-1185">Reference proteome</keyword>
<dbReference type="Proteomes" id="UP000193144">
    <property type="component" value="Unassembled WGS sequence"/>
</dbReference>
<dbReference type="InterPro" id="IPR050523">
    <property type="entry name" value="AKR_Detox_Biosynth"/>
</dbReference>
<organism evidence="3 4">
    <name type="scientific">Clohesyomyces aquaticus</name>
    <dbReference type="NCBI Taxonomy" id="1231657"/>
    <lineage>
        <taxon>Eukaryota</taxon>
        <taxon>Fungi</taxon>
        <taxon>Dikarya</taxon>
        <taxon>Ascomycota</taxon>
        <taxon>Pezizomycotina</taxon>
        <taxon>Dothideomycetes</taxon>
        <taxon>Pleosporomycetidae</taxon>
        <taxon>Pleosporales</taxon>
        <taxon>Lindgomycetaceae</taxon>
        <taxon>Clohesyomyces</taxon>
    </lineage>
</organism>
<accession>A0A1Y2A9Y8</accession>
<dbReference type="EMBL" id="MCFA01000003">
    <property type="protein sequence ID" value="ORY19302.1"/>
    <property type="molecule type" value="Genomic_DNA"/>
</dbReference>
<gene>
    <name evidence="3" type="ORF">BCR34DRAFT_552879</name>
</gene>
<protein>
    <submittedName>
        <fullName evidence="3">NADP-dependent oxidoreductase domain-containing protein</fullName>
    </submittedName>
</protein>
<dbReference type="AlphaFoldDB" id="A0A1Y2A9Y8"/>
<keyword evidence="1" id="KW-0560">Oxidoreductase</keyword>